<dbReference type="InterPro" id="IPR013783">
    <property type="entry name" value="Ig-like_fold"/>
</dbReference>
<evidence type="ECO:0000256" key="4">
    <source>
        <dbReference type="SAM" id="MobiDB-lite"/>
    </source>
</evidence>
<comment type="similarity">
    <text evidence="1">Belongs to the protein kinase superfamily. CAMK Ser/Thr protein kinase family.</text>
</comment>
<dbReference type="AlphaFoldDB" id="A0A2S2P2V5"/>
<protein>
    <submittedName>
        <fullName evidence="6">Muscle M-line assembly protein unc-89</fullName>
    </submittedName>
</protein>
<proteinExistence type="inferred from homology"/>
<name>A0A2S2P2V5_SCHGA</name>
<dbReference type="InterPro" id="IPR003599">
    <property type="entry name" value="Ig_sub"/>
</dbReference>
<dbReference type="Gene3D" id="2.60.40.10">
    <property type="entry name" value="Immunoglobulins"/>
    <property type="match status" value="7"/>
</dbReference>
<dbReference type="PANTHER" id="PTHR13817:SF164">
    <property type="entry name" value="ZORMIN, ISOFORM J"/>
    <property type="match status" value="1"/>
</dbReference>
<keyword evidence="2" id="KW-0677">Repeat</keyword>
<reference evidence="6" key="1">
    <citation type="submission" date="2018-04" db="EMBL/GenBank/DDBJ databases">
        <title>Transcriptome of Schizaphis graminum biotype I.</title>
        <authorList>
            <person name="Scully E.D."/>
            <person name="Geib S.M."/>
            <person name="Palmer N.A."/>
            <person name="Koch K."/>
            <person name="Bradshaw J."/>
            <person name="Heng-Moss T."/>
            <person name="Sarath G."/>
        </authorList>
    </citation>
    <scope>NUCLEOTIDE SEQUENCE</scope>
</reference>
<evidence type="ECO:0000259" key="5">
    <source>
        <dbReference type="PROSITE" id="PS50835"/>
    </source>
</evidence>
<gene>
    <name evidence="6" type="primary">unc-89_3</name>
    <name evidence="6" type="ORF">g.92116</name>
</gene>
<dbReference type="FunFam" id="2.60.40.10:FF:000107">
    <property type="entry name" value="Myosin, light chain kinase a"/>
    <property type="match status" value="5"/>
</dbReference>
<feature type="domain" description="Ig-like" evidence="5">
    <location>
        <begin position="315"/>
        <end position="405"/>
    </location>
</feature>
<feature type="domain" description="Ig-like" evidence="5">
    <location>
        <begin position="115"/>
        <end position="205"/>
    </location>
</feature>
<dbReference type="SMART" id="SM00409">
    <property type="entry name" value="IG"/>
    <property type="match status" value="6"/>
</dbReference>
<dbReference type="InterPro" id="IPR036179">
    <property type="entry name" value="Ig-like_dom_sf"/>
</dbReference>
<feature type="domain" description="Ig-like" evidence="5">
    <location>
        <begin position="15"/>
        <end position="105"/>
    </location>
</feature>
<evidence type="ECO:0000313" key="6">
    <source>
        <dbReference type="EMBL" id="MBY23797.1"/>
    </source>
</evidence>
<dbReference type="InterPro" id="IPR007110">
    <property type="entry name" value="Ig-like_dom"/>
</dbReference>
<dbReference type="SMART" id="SM00408">
    <property type="entry name" value="IGc2"/>
    <property type="match status" value="5"/>
</dbReference>
<dbReference type="InterPro" id="IPR050964">
    <property type="entry name" value="Striated_Muscle_Regulatory"/>
</dbReference>
<feature type="compositionally biased region" description="Polar residues" evidence="4">
    <location>
        <begin position="818"/>
        <end position="829"/>
    </location>
</feature>
<feature type="domain" description="Ig-like" evidence="5">
    <location>
        <begin position="215"/>
        <end position="305"/>
    </location>
</feature>
<dbReference type="PANTHER" id="PTHR13817">
    <property type="entry name" value="TITIN"/>
    <property type="match status" value="1"/>
</dbReference>
<accession>A0A2S2P2V5</accession>
<evidence type="ECO:0000256" key="1">
    <source>
        <dbReference type="ARBA" id="ARBA00006692"/>
    </source>
</evidence>
<evidence type="ECO:0000256" key="2">
    <source>
        <dbReference type="ARBA" id="ARBA00022737"/>
    </source>
</evidence>
<sequence length="913" mass="101998">MAHITFEKEEYGEAPKFIERLKPKVVKANETTELTCLVKGVPSPTVVWCRDDEEIIPDESHLLIYIPETGESKLTIVHPDDIDESTYTVNATNKFGRAECRANLIVQKDEIGEAPTFVQPVKPKIAKPNEITELKCTVRGIPNPLVIWCRGNEEIIPDESHLITYHQETGESILTILNPSEIDETIYTINAVNKYGQAQCRANLIIEKDESGEAPMFIEPIKPKIARANASTELNCLVRGIPTPTVIWFRGDVEIIPDNTHSITFIPDTGESKLIISKATEVDQNTYTVKATNKYGRAQCRANVIIQEDVFGVAPTFVEPIKPVLAKPDQTTVLRCLVTGNPVPTVVWCRGKDEIVPDDMHTIQFIPETGESTLTIEKAATIDEAHYSVEAINKFGRARCRANLVLEKYDTGIAPAFVVPIKPKAAKPTETVELRCVVSGTPMPTVVWCRGDEQLIPDDSHVISYTPETGESKLTICTASELDVNDYTVKAVNDFGSAQCRANLILDEIVDEIPKPFEEAPCITKPLQPIIAKKDSCVTLDVHFRGTPELKVQWFHNGKDITDKKTFVRTLTITETTTVIVIKKITKKTTGRYEVVVTNNRGEAKTSTTVSIEDETIEKEETTVGKAPYFETELQTETIWEDEEEEEKTTICLVVKVKGIPKPKILWYDSGKEITPNEDFQIEEQDEGVSLLTIKKRPTESVQEITCEATNEHGTVATRTLVVPGIKGTKAYRKPSWVTQMEELREQLQGKCITDSLDACCVYSPEIRPDENDGEDTALRYGTYFADYDVNSAFYLSPIQEHSEPTSSDGGSDRVRSLSCQEVSSSSTAETEDPTGRSQTYPRTHADESVAAYNRRKYIGHPLEPREIDPEMFFQLHTADSQDELQEFLLLESQCMSTDGGLHAAFVDDKPRK</sequence>
<dbReference type="EMBL" id="GGMR01011178">
    <property type="protein sequence ID" value="MBY23797.1"/>
    <property type="molecule type" value="Transcribed_RNA"/>
</dbReference>
<feature type="domain" description="Ig-like" evidence="5">
    <location>
        <begin position="415"/>
        <end position="505"/>
    </location>
</feature>
<evidence type="ECO:0000256" key="3">
    <source>
        <dbReference type="ARBA" id="ARBA00023319"/>
    </source>
</evidence>
<feature type="domain" description="Ig-like" evidence="5">
    <location>
        <begin position="628"/>
        <end position="722"/>
    </location>
</feature>
<organism evidence="6">
    <name type="scientific">Schizaphis graminum</name>
    <name type="common">Green bug aphid</name>
    <dbReference type="NCBI Taxonomy" id="13262"/>
    <lineage>
        <taxon>Eukaryota</taxon>
        <taxon>Metazoa</taxon>
        <taxon>Ecdysozoa</taxon>
        <taxon>Arthropoda</taxon>
        <taxon>Hexapoda</taxon>
        <taxon>Insecta</taxon>
        <taxon>Pterygota</taxon>
        <taxon>Neoptera</taxon>
        <taxon>Paraneoptera</taxon>
        <taxon>Hemiptera</taxon>
        <taxon>Sternorrhyncha</taxon>
        <taxon>Aphidomorpha</taxon>
        <taxon>Aphidoidea</taxon>
        <taxon>Aphididae</taxon>
        <taxon>Aphidini</taxon>
        <taxon>Schizaphis</taxon>
    </lineage>
</organism>
<dbReference type="Pfam" id="PF07679">
    <property type="entry name" value="I-set"/>
    <property type="match status" value="7"/>
</dbReference>
<dbReference type="InterPro" id="IPR013098">
    <property type="entry name" value="Ig_I-set"/>
</dbReference>
<feature type="region of interest" description="Disordered" evidence="4">
    <location>
        <begin position="801"/>
        <end position="847"/>
    </location>
</feature>
<feature type="domain" description="Ig-like" evidence="5">
    <location>
        <begin position="521"/>
        <end position="611"/>
    </location>
</feature>
<dbReference type="FunFam" id="2.60.40.10:FF:000080">
    <property type="entry name" value="Myosin light chain kinase, smooth muscle"/>
    <property type="match status" value="1"/>
</dbReference>
<dbReference type="PROSITE" id="PS50835">
    <property type="entry name" value="IG_LIKE"/>
    <property type="match status" value="7"/>
</dbReference>
<dbReference type="SUPFAM" id="SSF48726">
    <property type="entry name" value="Immunoglobulin"/>
    <property type="match status" value="7"/>
</dbReference>
<dbReference type="InterPro" id="IPR003598">
    <property type="entry name" value="Ig_sub2"/>
</dbReference>
<keyword evidence="3" id="KW-0393">Immunoglobulin domain</keyword>